<feature type="compositionally biased region" description="Low complexity" evidence="1">
    <location>
        <begin position="111"/>
        <end position="124"/>
    </location>
</feature>
<evidence type="ECO:0000259" key="2">
    <source>
        <dbReference type="Pfam" id="PF08588"/>
    </source>
</evidence>
<feature type="domain" description="Domain of unknown function at the cortex 1" evidence="2">
    <location>
        <begin position="244"/>
        <end position="469"/>
    </location>
</feature>
<dbReference type="VEuPathDB" id="CryptoDB:Cvel_8843"/>
<feature type="region of interest" description="Disordered" evidence="1">
    <location>
        <begin position="108"/>
        <end position="132"/>
    </location>
</feature>
<dbReference type="Pfam" id="PF08588">
    <property type="entry name" value="Duc1"/>
    <property type="match status" value="1"/>
</dbReference>
<name>A0A0G4HVJ5_9ALVE</name>
<feature type="compositionally biased region" description="Polar residues" evidence="1">
    <location>
        <begin position="57"/>
        <end position="66"/>
    </location>
</feature>
<accession>A0A0G4HVJ5</accession>
<evidence type="ECO:0000256" key="1">
    <source>
        <dbReference type="SAM" id="MobiDB-lite"/>
    </source>
</evidence>
<feature type="compositionally biased region" description="Polar residues" evidence="1">
    <location>
        <begin position="29"/>
        <end position="44"/>
    </location>
</feature>
<evidence type="ECO:0000313" key="3">
    <source>
        <dbReference type="EMBL" id="CEM48440.1"/>
    </source>
</evidence>
<dbReference type="AlphaFoldDB" id="A0A0G4HVJ5"/>
<dbReference type="PANTHER" id="PTHR34826:SF2">
    <property type="entry name" value="UPF0590 PROTEIN C409.17C"/>
    <property type="match status" value="1"/>
</dbReference>
<gene>
    <name evidence="3" type="ORF">Cvel_8843</name>
</gene>
<dbReference type="InterPro" id="IPR013897">
    <property type="entry name" value="Duc1"/>
</dbReference>
<reference evidence="3" key="1">
    <citation type="submission" date="2014-11" db="EMBL/GenBank/DDBJ databases">
        <authorList>
            <person name="Otto D Thomas"/>
            <person name="Naeem Raeece"/>
        </authorList>
    </citation>
    <scope>NUCLEOTIDE SEQUENCE</scope>
</reference>
<feature type="region of interest" description="Disordered" evidence="1">
    <location>
        <begin position="23"/>
        <end position="84"/>
    </location>
</feature>
<organism evidence="3">
    <name type="scientific">Chromera velia CCMP2878</name>
    <dbReference type="NCBI Taxonomy" id="1169474"/>
    <lineage>
        <taxon>Eukaryota</taxon>
        <taxon>Sar</taxon>
        <taxon>Alveolata</taxon>
        <taxon>Colpodellida</taxon>
        <taxon>Chromeraceae</taxon>
        <taxon>Chromera</taxon>
    </lineage>
</organism>
<sequence>MKSTGVQTEGEPCGQCGVRSVHEKKPQQGMVSQVANYFNPFSTKTDGDQTGAHSKGAPTSQPTSPGRDSARLGPSAGHARQSSWRNAFSACIESRKKTDEDEMIIETEANGPVRGFGSRRSSSNFPPPGREASYTLQGAAPSSGAAVCRAETAGSEEFVDAIEEEDEADVSERTRQLQEAIAKQGMRRASRFASADCWYDTRLVRNPPVVRESDYIGDFYIRLSPNVPSLQPRGAMVKVNLDGGDHALNFETDWFRGRMCFRLKGAPGQPETDYFKGRRRLFSLQVLGKFKEHPGDINDVVAGARFTKKFNLPFFANTIINFVKSKDKGLDLQLFGEKPYALGPLISNAMRFNEYDLTEDGGLPWWPWGGDKVLLEKGTSDEKTSSKRADFRKAKIKEWLEQTGWGGWRTDKAYCIDNFNSYLDWNKCRVSLGTSFITWGIGGYFQDNPVTLTCCNKNDMNKIYYAFEIGYRSGFTS</sequence>
<protein>
    <recommendedName>
        <fullName evidence="2">Domain of unknown function at the cortex 1 domain-containing protein</fullName>
    </recommendedName>
</protein>
<proteinExistence type="predicted"/>
<dbReference type="EMBL" id="CDMZ01004034">
    <property type="protein sequence ID" value="CEM48440.1"/>
    <property type="molecule type" value="Genomic_DNA"/>
</dbReference>
<dbReference type="PANTHER" id="PTHR34826">
    <property type="entry name" value="UPF0590 PROTEIN C409.17C"/>
    <property type="match status" value="1"/>
</dbReference>